<sequence length="346" mass="38873">MSDDEDYYDEYEEDIFWIEEPEPEIADDLAATANYDAIFFEDPSLEVEEYFSDWDDHSDDYYDEDPTAVRRQRAMGLWPNEQSIKELNGLLSPKHKVPTQEGPKLPLQKTDTASFQGTVWRTPNDTPLCKLYEPGDGEKVALLKNWREVFRSSHPAIGRMRMRKLDPSDMAPPLTRMVARKTDSSDDTSAASSLENLRETDIGSDACSKSTTPLESWLSPPLTVHSHRVIKSSSDMPVNSKMLEHEYPIEDDEAYDDPMGMAAESDILDATTEEQDTSSKKPNSSAVPPTRTRKRKASDALDQAESHKGQTTRSKRVASKKVGDTANPPPEASGPVRRSARNRATK</sequence>
<dbReference type="EMBL" id="ML735269">
    <property type="protein sequence ID" value="KAE8389144.1"/>
    <property type="molecule type" value="Genomic_DNA"/>
</dbReference>
<dbReference type="OrthoDB" id="5372734at2759"/>
<gene>
    <name evidence="2" type="ORF">BDV23DRAFT_100807</name>
</gene>
<name>A0A5N7C4W7_PETAA</name>
<protein>
    <submittedName>
        <fullName evidence="2">Uncharacterized protein</fullName>
    </submittedName>
</protein>
<accession>A0A5N7C4W7</accession>
<feature type="region of interest" description="Disordered" evidence="1">
    <location>
        <begin position="165"/>
        <end position="346"/>
    </location>
</feature>
<reference evidence="2" key="1">
    <citation type="submission" date="2019-04" db="EMBL/GenBank/DDBJ databases">
        <title>Friends and foes A comparative genomics studyof 23 Aspergillus species from section Flavi.</title>
        <authorList>
            <consortium name="DOE Joint Genome Institute"/>
            <person name="Kjaerbolling I."/>
            <person name="Vesth T."/>
            <person name="Frisvad J.C."/>
            <person name="Nybo J.L."/>
            <person name="Theobald S."/>
            <person name="Kildgaard S."/>
            <person name="Isbrandt T."/>
            <person name="Kuo A."/>
            <person name="Sato A."/>
            <person name="Lyhne E.K."/>
            <person name="Kogle M.E."/>
            <person name="Wiebenga A."/>
            <person name="Kun R.S."/>
            <person name="Lubbers R.J."/>
            <person name="Makela M.R."/>
            <person name="Barry K."/>
            <person name="Chovatia M."/>
            <person name="Clum A."/>
            <person name="Daum C."/>
            <person name="Haridas S."/>
            <person name="He G."/>
            <person name="LaButti K."/>
            <person name="Lipzen A."/>
            <person name="Mondo S."/>
            <person name="Riley R."/>
            <person name="Salamov A."/>
            <person name="Simmons B.A."/>
            <person name="Magnuson J.K."/>
            <person name="Henrissat B."/>
            <person name="Mortensen U.H."/>
            <person name="Larsen T.O."/>
            <person name="Devries R.P."/>
            <person name="Grigoriev I.V."/>
            <person name="Machida M."/>
            <person name="Baker S.E."/>
            <person name="Andersen M.R."/>
        </authorList>
    </citation>
    <scope>NUCLEOTIDE SEQUENCE [LARGE SCALE GENOMIC DNA]</scope>
    <source>
        <strain evidence="2">IBT 14317</strain>
    </source>
</reference>
<dbReference type="Proteomes" id="UP000326877">
    <property type="component" value="Unassembled WGS sequence"/>
</dbReference>
<organism evidence="2">
    <name type="scientific">Petromyces alliaceus</name>
    <name type="common">Aspergillus alliaceus</name>
    <dbReference type="NCBI Taxonomy" id="209559"/>
    <lineage>
        <taxon>Eukaryota</taxon>
        <taxon>Fungi</taxon>
        <taxon>Dikarya</taxon>
        <taxon>Ascomycota</taxon>
        <taxon>Pezizomycotina</taxon>
        <taxon>Eurotiomycetes</taxon>
        <taxon>Eurotiomycetidae</taxon>
        <taxon>Eurotiales</taxon>
        <taxon>Aspergillaceae</taxon>
        <taxon>Aspergillus</taxon>
        <taxon>Aspergillus subgen. Circumdati</taxon>
    </lineage>
</organism>
<evidence type="ECO:0000256" key="1">
    <source>
        <dbReference type="SAM" id="MobiDB-lite"/>
    </source>
</evidence>
<evidence type="ECO:0000313" key="2">
    <source>
        <dbReference type="EMBL" id="KAE8389144.1"/>
    </source>
</evidence>
<proteinExistence type="predicted"/>
<dbReference type="AlphaFoldDB" id="A0A5N7C4W7"/>